<dbReference type="OrthoDB" id="329835at2759"/>
<dbReference type="EMBL" id="MLYV02001076">
    <property type="protein sequence ID" value="PSR73494.1"/>
    <property type="molecule type" value="Genomic_DNA"/>
</dbReference>
<dbReference type="CDD" id="cd00831">
    <property type="entry name" value="CHS_like"/>
    <property type="match status" value="1"/>
</dbReference>
<dbReference type="SUPFAM" id="SSF53901">
    <property type="entry name" value="Thiolase-like"/>
    <property type="match status" value="2"/>
</dbReference>
<protein>
    <recommendedName>
        <fullName evidence="8">Chalcone synthase</fullName>
    </recommendedName>
</protein>
<dbReference type="InterPro" id="IPR012328">
    <property type="entry name" value="Chalcone/stilbene_synt_C"/>
</dbReference>
<sequence length="413" mass="44880">MSPTRVRFAAQTPKHAFPETNLQIVGLGVEYPPHLCSPRDLKKLALRHHPKSAALQKILAINENTGIEKRSVVCHIDHPLINQPAPPTIEELSHFFLTEGVRLAVGASRAAIHEWGGDVSEITHVVATTCTNSANPGYDYYVARELGLGGSVERTLLHGVGCAGGLAALRTAANLALTATFMQTPARILVVSCELTSVMARSELDLLTRNQELRVGVTLFSDGASALVLSNCVGDTWGEVPLYDLLAWDNRTIPDTDKDIRFDVHPNGWKVNLSSRVPALAATSVPPLFNSLIPRVSSLNHRSSPPPLPQDFDWALHPGGAKVITGVQNLLSLTPHHLRASYDVYKHHGNSSGATIFSVLHRLREMGPGRDHVVACAFGPGVAVEMCILRRHPGRQFHSMVPSIGTEWSRPFC</sequence>
<evidence type="ECO:0000313" key="6">
    <source>
        <dbReference type="EMBL" id="PSR73494.1"/>
    </source>
</evidence>
<gene>
    <name evidence="6" type="ORF">PHLCEN_2v10786</name>
</gene>
<evidence type="ECO:0008006" key="8">
    <source>
        <dbReference type="Google" id="ProtNLM"/>
    </source>
</evidence>
<keyword evidence="2 3" id="KW-0808">Transferase</keyword>
<dbReference type="InterPro" id="IPR001099">
    <property type="entry name" value="Chalcone/stilbene_synt_N"/>
</dbReference>
<dbReference type="Pfam" id="PF00195">
    <property type="entry name" value="Chal_sti_synt_N"/>
    <property type="match status" value="1"/>
</dbReference>
<evidence type="ECO:0000256" key="2">
    <source>
        <dbReference type="ARBA" id="ARBA00022679"/>
    </source>
</evidence>
<dbReference type="InterPro" id="IPR016039">
    <property type="entry name" value="Thiolase-like"/>
</dbReference>
<dbReference type="Proteomes" id="UP000186601">
    <property type="component" value="Unassembled WGS sequence"/>
</dbReference>
<comment type="similarity">
    <text evidence="1 3">Belongs to the thiolase-like superfamily. Chalcone/stilbene synthases family.</text>
</comment>
<reference evidence="6 7" key="1">
    <citation type="submission" date="2018-02" db="EMBL/GenBank/DDBJ databases">
        <title>Genome sequence of the basidiomycete white-rot fungus Phlebia centrifuga.</title>
        <authorList>
            <person name="Granchi Z."/>
            <person name="Peng M."/>
            <person name="de Vries R.P."/>
            <person name="Hilden K."/>
            <person name="Makela M.R."/>
            <person name="Grigoriev I."/>
            <person name="Riley R."/>
        </authorList>
    </citation>
    <scope>NUCLEOTIDE SEQUENCE [LARGE SCALE GENOMIC DNA]</scope>
    <source>
        <strain evidence="6 7">FBCC195</strain>
    </source>
</reference>
<evidence type="ECO:0000256" key="1">
    <source>
        <dbReference type="ARBA" id="ARBA00005531"/>
    </source>
</evidence>
<dbReference type="Gene3D" id="3.40.47.10">
    <property type="match status" value="2"/>
</dbReference>
<dbReference type="STRING" id="98765.A0A2R6NMC4"/>
<dbReference type="Pfam" id="PF02797">
    <property type="entry name" value="Chal_sti_synt_C"/>
    <property type="match status" value="1"/>
</dbReference>
<comment type="caution">
    <text evidence="6">The sequence shown here is derived from an EMBL/GenBank/DDBJ whole genome shotgun (WGS) entry which is preliminary data.</text>
</comment>
<evidence type="ECO:0000256" key="3">
    <source>
        <dbReference type="RuleBase" id="RU003633"/>
    </source>
</evidence>
<proteinExistence type="inferred from homology"/>
<evidence type="ECO:0000259" key="5">
    <source>
        <dbReference type="Pfam" id="PF02797"/>
    </source>
</evidence>
<keyword evidence="7" id="KW-1185">Reference proteome</keyword>
<dbReference type="AlphaFoldDB" id="A0A2R6NMC4"/>
<feature type="domain" description="Chalcone/stilbene synthase C-terminal" evidence="5">
    <location>
        <begin position="251"/>
        <end position="390"/>
    </location>
</feature>
<name>A0A2R6NMC4_9APHY</name>
<dbReference type="GO" id="GO:0016747">
    <property type="term" value="F:acyltransferase activity, transferring groups other than amino-acyl groups"/>
    <property type="evidence" value="ECO:0007669"/>
    <property type="project" value="InterPro"/>
</dbReference>
<evidence type="ECO:0000259" key="4">
    <source>
        <dbReference type="Pfam" id="PF00195"/>
    </source>
</evidence>
<keyword evidence="3" id="KW-0012">Acyltransferase</keyword>
<dbReference type="PIRSF" id="PIRSF000451">
    <property type="entry name" value="PKS_III"/>
    <property type="match status" value="1"/>
</dbReference>
<accession>A0A2R6NMC4</accession>
<dbReference type="PANTHER" id="PTHR11877:SF46">
    <property type="entry name" value="TYPE III POLYKETIDE SYNTHASE A"/>
    <property type="match status" value="1"/>
</dbReference>
<feature type="domain" description="Chalcone/stilbene synthase N-terminal" evidence="4">
    <location>
        <begin position="55"/>
        <end position="229"/>
    </location>
</feature>
<organism evidence="6 7">
    <name type="scientific">Hermanssonia centrifuga</name>
    <dbReference type="NCBI Taxonomy" id="98765"/>
    <lineage>
        <taxon>Eukaryota</taxon>
        <taxon>Fungi</taxon>
        <taxon>Dikarya</taxon>
        <taxon>Basidiomycota</taxon>
        <taxon>Agaricomycotina</taxon>
        <taxon>Agaricomycetes</taxon>
        <taxon>Polyporales</taxon>
        <taxon>Meruliaceae</taxon>
        <taxon>Hermanssonia</taxon>
    </lineage>
</organism>
<dbReference type="PANTHER" id="PTHR11877">
    <property type="entry name" value="HYDROXYMETHYLGLUTARYL-COA SYNTHASE"/>
    <property type="match status" value="1"/>
</dbReference>
<dbReference type="InterPro" id="IPR011141">
    <property type="entry name" value="Polyketide_synthase_type-III"/>
</dbReference>
<dbReference type="GO" id="GO:0030639">
    <property type="term" value="P:polyketide biosynthetic process"/>
    <property type="evidence" value="ECO:0007669"/>
    <property type="project" value="TreeGrafter"/>
</dbReference>
<evidence type="ECO:0000313" key="7">
    <source>
        <dbReference type="Proteomes" id="UP000186601"/>
    </source>
</evidence>